<dbReference type="EMBL" id="DP000011">
    <property type="protein sequence ID" value="ABA98744.1"/>
    <property type="molecule type" value="Genomic_DNA"/>
</dbReference>
<dbReference type="AlphaFoldDB" id="Q2QPS3"/>
<organism evidence="1">
    <name type="scientific">Oryza sativa subsp. japonica</name>
    <name type="common">Rice</name>
    <dbReference type="NCBI Taxonomy" id="39947"/>
    <lineage>
        <taxon>Eukaryota</taxon>
        <taxon>Viridiplantae</taxon>
        <taxon>Streptophyta</taxon>
        <taxon>Embryophyta</taxon>
        <taxon>Tracheophyta</taxon>
        <taxon>Spermatophyta</taxon>
        <taxon>Magnoliopsida</taxon>
        <taxon>Liliopsida</taxon>
        <taxon>Poales</taxon>
        <taxon>Poaceae</taxon>
        <taxon>BOP clade</taxon>
        <taxon>Oryzoideae</taxon>
        <taxon>Oryzeae</taxon>
        <taxon>Oryzinae</taxon>
        <taxon>Oryza</taxon>
        <taxon>Oryza sativa</taxon>
    </lineage>
</organism>
<reference evidence="1" key="2">
    <citation type="submission" date="2005-04" db="EMBL/GenBank/DDBJ databases">
        <authorList>
            <person name="Buell C.R."/>
            <person name="Wing R.A."/>
            <person name="McCombie W.A."/>
            <person name="Ouyang S."/>
        </authorList>
    </citation>
    <scope>NUCLEOTIDE SEQUENCE</scope>
</reference>
<protein>
    <submittedName>
        <fullName evidence="1">Uncharacterized protein</fullName>
    </submittedName>
</protein>
<gene>
    <name evidence="1" type="ordered locus">LOC_Os12g33480</name>
</gene>
<accession>Q2QPS3</accession>
<proteinExistence type="predicted"/>
<sequence>MRTGGYIFLQTFPCFRNRLIPRLLETGNSSTKGISFAHREELREECRRTLMPGVDSSTVGIELLLRPLEKGEREQSQPDSVGTDAFDGVRATNLQELLQMSIGILIRLATERASLRHRDEAGLQIEIHVSHVDLWPNGHIVSRRSSELAESIASHSLENWWRWYG</sequence>
<reference evidence="1" key="3">
    <citation type="submission" date="2006-01" db="EMBL/GenBank/DDBJ databases">
        <authorList>
            <person name="Buell R."/>
        </authorList>
    </citation>
    <scope>NUCLEOTIDE SEQUENCE</scope>
</reference>
<name>Q2QPS3_ORYSJ</name>
<reference evidence="1" key="1">
    <citation type="journal article" date="2005" name="BMC Biol.">
        <title>The sequence of rice chromosomes 11 and 12, rich in disease resistance genes and recent gene duplications.</title>
        <authorList>
            <consortium name="The rice chromosomes 11 and 12 sequencing consortia"/>
        </authorList>
    </citation>
    <scope>NUCLEOTIDE SEQUENCE [LARGE SCALE GENOMIC DNA]</scope>
</reference>
<evidence type="ECO:0000313" key="1">
    <source>
        <dbReference type="EMBL" id="ABA98744.1"/>
    </source>
</evidence>